<dbReference type="EMBL" id="CP120733">
    <property type="protein sequence ID" value="WFD12419.1"/>
    <property type="molecule type" value="Genomic_DNA"/>
</dbReference>
<keyword evidence="2" id="KW-1185">Reference proteome</keyword>
<dbReference type="RefSeq" id="WP_277734794.1">
    <property type="nucleotide sequence ID" value="NZ_CP120733.1"/>
</dbReference>
<sequence length="44" mass="5016">MKRKLIIIDKDTGEELERVEFTGGYNIAVTNMHDEDAKGFDIVC</sequence>
<organism evidence="1 2">
    <name type="scientific">Tepidibacter hydrothermalis</name>
    <dbReference type="NCBI Taxonomy" id="3036126"/>
    <lineage>
        <taxon>Bacteria</taxon>
        <taxon>Bacillati</taxon>
        <taxon>Bacillota</taxon>
        <taxon>Clostridia</taxon>
        <taxon>Peptostreptococcales</taxon>
        <taxon>Peptostreptococcaceae</taxon>
        <taxon>Tepidibacter</taxon>
    </lineage>
</organism>
<protein>
    <submittedName>
        <fullName evidence="1">Uncharacterized protein</fullName>
    </submittedName>
</protein>
<proteinExistence type="predicted"/>
<reference evidence="1 2" key="1">
    <citation type="submission" date="2023-03" db="EMBL/GenBank/DDBJ databases">
        <title>Complete genome sequence of Tepidibacter sp. SWIR-1, isolated from a deep-sea hydrothermal vent.</title>
        <authorList>
            <person name="Li X."/>
        </authorList>
    </citation>
    <scope>NUCLEOTIDE SEQUENCE [LARGE SCALE GENOMIC DNA]</scope>
    <source>
        <strain evidence="1 2">SWIR-1</strain>
    </source>
</reference>
<gene>
    <name evidence="1" type="ORF">P4S50_09870</name>
</gene>
<evidence type="ECO:0000313" key="2">
    <source>
        <dbReference type="Proteomes" id="UP001222800"/>
    </source>
</evidence>
<evidence type="ECO:0000313" key="1">
    <source>
        <dbReference type="EMBL" id="WFD12419.1"/>
    </source>
</evidence>
<dbReference type="Proteomes" id="UP001222800">
    <property type="component" value="Chromosome"/>
</dbReference>
<name>A0ABY8EK10_9FIRM</name>
<accession>A0ABY8EK10</accession>